<dbReference type="OrthoDB" id="7744248at2759"/>
<feature type="domain" description="C2H2-type" evidence="2">
    <location>
        <begin position="217"/>
        <end position="245"/>
    </location>
</feature>
<dbReference type="Proteomes" id="UP000253551">
    <property type="component" value="Unassembled WGS sequence"/>
</dbReference>
<evidence type="ECO:0000313" key="3">
    <source>
        <dbReference type="EMBL" id="RCI03223.1"/>
    </source>
</evidence>
<dbReference type="EMBL" id="PJQM01001099">
    <property type="protein sequence ID" value="RCI03223.1"/>
    <property type="molecule type" value="Genomic_DNA"/>
</dbReference>
<dbReference type="InterPro" id="IPR009057">
    <property type="entry name" value="Homeodomain-like_sf"/>
</dbReference>
<keyword evidence="1" id="KW-0863">Zinc-finger</keyword>
<protein>
    <recommendedName>
        <fullName evidence="2">C2H2-type domain-containing protein</fullName>
    </recommendedName>
</protein>
<dbReference type="PROSITE" id="PS50157">
    <property type="entry name" value="ZINC_FINGER_C2H2_2"/>
    <property type="match status" value="1"/>
</dbReference>
<dbReference type="GO" id="GO:0008270">
    <property type="term" value="F:zinc ion binding"/>
    <property type="evidence" value="ECO:0007669"/>
    <property type="project" value="UniProtKB-KW"/>
</dbReference>
<comment type="caution">
    <text evidence="3">The sequence shown here is derived from an EMBL/GenBank/DDBJ whole genome shotgun (WGS) entry which is preliminary data.</text>
</comment>
<dbReference type="Pfam" id="PF13565">
    <property type="entry name" value="HTH_32"/>
    <property type="match status" value="1"/>
</dbReference>
<sequence length="399" mass="46230">MDYVVDEEQYTFQPISSHTDYLRTLYNVHNHREPAVMHVDESQIYTDQDKARFFKLMFEKVLSASAAAKQLGMHVHSAQRWALQYEQDPDSLFKKRKSSGRPRVLSDKHKRSILEWVDENPSIVLEQLMEKLPRRFEGIQVSKTTLYRFRIIALVYNCFLCPETEITAAQNLMKHLNRTHNLDLPARAPGTKHRNTTEFAYIRHTNTLCNPAIENHHACPSCFSHFVEKGDLKIHVQKEHVKERPQNDEQDSTSKRVCTSNISFSNNKTTMTFTTAIDSLHVPYQPKLSAETIAKLKSMAMIWTSFNKNISDKGKVILDAHLVEQRSLATLKSFPKVFDLLSCALDKSLTELPTFLFNCEHLMDIEEKQLFKVVQFVLTVFAGKCYRAQMFKPKSERTL</sequence>
<dbReference type="SUPFAM" id="SSF46689">
    <property type="entry name" value="Homeodomain-like"/>
    <property type="match status" value="1"/>
</dbReference>
<name>A0A367KLX6_RHIST</name>
<dbReference type="InterPro" id="IPR013087">
    <property type="entry name" value="Znf_C2H2_type"/>
</dbReference>
<evidence type="ECO:0000256" key="1">
    <source>
        <dbReference type="PROSITE-ProRule" id="PRU00042"/>
    </source>
</evidence>
<dbReference type="AlphaFoldDB" id="A0A367KLX6"/>
<evidence type="ECO:0000259" key="2">
    <source>
        <dbReference type="PROSITE" id="PS50157"/>
    </source>
</evidence>
<gene>
    <name evidence="3" type="ORF">CU098_011482</name>
</gene>
<accession>A0A367KLX6</accession>
<evidence type="ECO:0000313" key="4">
    <source>
        <dbReference type="Proteomes" id="UP000253551"/>
    </source>
</evidence>
<reference evidence="3 4" key="1">
    <citation type="journal article" date="2018" name="G3 (Bethesda)">
        <title>Phylogenetic and Phylogenomic Definition of Rhizopus Species.</title>
        <authorList>
            <person name="Gryganskyi A.P."/>
            <person name="Golan J."/>
            <person name="Dolatabadi S."/>
            <person name="Mondo S."/>
            <person name="Robb S."/>
            <person name="Idnurm A."/>
            <person name="Muszewska A."/>
            <person name="Steczkiewicz K."/>
            <person name="Masonjones S."/>
            <person name="Liao H.L."/>
            <person name="Gajdeczka M.T."/>
            <person name="Anike F."/>
            <person name="Vuek A."/>
            <person name="Anishchenko I.M."/>
            <person name="Voigt K."/>
            <person name="de Hoog G.S."/>
            <person name="Smith M.E."/>
            <person name="Heitman J."/>
            <person name="Vilgalys R."/>
            <person name="Stajich J.E."/>
        </authorList>
    </citation>
    <scope>NUCLEOTIDE SEQUENCE [LARGE SCALE GENOMIC DNA]</scope>
    <source>
        <strain evidence="3 4">LSU 92-RS-03</strain>
    </source>
</reference>
<proteinExistence type="predicted"/>
<keyword evidence="4" id="KW-1185">Reference proteome</keyword>
<dbReference type="PROSITE" id="PS00028">
    <property type="entry name" value="ZINC_FINGER_C2H2_1"/>
    <property type="match status" value="1"/>
</dbReference>
<dbReference type="SMART" id="SM00355">
    <property type="entry name" value="ZnF_C2H2"/>
    <property type="match status" value="2"/>
</dbReference>
<organism evidence="3 4">
    <name type="scientific">Rhizopus stolonifer</name>
    <name type="common">Rhizopus nigricans</name>
    <dbReference type="NCBI Taxonomy" id="4846"/>
    <lineage>
        <taxon>Eukaryota</taxon>
        <taxon>Fungi</taxon>
        <taxon>Fungi incertae sedis</taxon>
        <taxon>Mucoromycota</taxon>
        <taxon>Mucoromycotina</taxon>
        <taxon>Mucoromycetes</taxon>
        <taxon>Mucorales</taxon>
        <taxon>Mucorineae</taxon>
        <taxon>Rhizopodaceae</taxon>
        <taxon>Rhizopus</taxon>
    </lineage>
</organism>
<keyword evidence="1" id="KW-0479">Metal-binding</keyword>
<keyword evidence="1" id="KW-0862">Zinc</keyword>